<gene>
    <name evidence="3" type="ORF">GCM10007923_53880</name>
</gene>
<dbReference type="Gene3D" id="3.40.50.1820">
    <property type="entry name" value="alpha/beta hydrolase"/>
    <property type="match status" value="1"/>
</dbReference>
<dbReference type="EMBL" id="BSOP01000047">
    <property type="protein sequence ID" value="GLR54171.1"/>
    <property type="molecule type" value="Genomic_DNA"/>
</dbReference>
<protein>
    <submittedName>
        <fullName evidence="3">Thioesterase</fullName>
    </submittedName>
</protein>
<evidence type="ECO:0000256" key="1">
    <source>
        <dbReference type="ARBA" id="ARBA00007169"/>
    </source>
</evidence>
<evidence type="ECO:0000259" key="2">
    <source>
        <dbReference type="Pfam" id="PF00975"/>
    </source>
</evidence>
<comment type="similarity">
    <text evidence="1">Belongs to the thioesterase family.</text>
</comment>
<dbReference type="RefSeq" id="WP_245081974.1">
    <property type="nucleotide sequence ID" value="NZ_BSOP01000047.1"/>
</dbReference>
<accession>A0ABQ5ZPZ9</accession>
<evidence type="ECO:0000313" key="3">
    <source>
        <dbReference type="EMBL" id="GLR54171.1"/>
    </source>
</evidence>
<keyword evidence="4" id="KW-1185">Reference proteome</keyword>
<feature type="domain" description="Thioesterase" evidence="2">
    <location>
        <begin position="17"/>
        <end position="240"/>
    </location>
</feature>
<dbReference type="PANTHER" id="PTHR11487:SF0">
    <property type="entry name" value="S-ACYL FATTY ACID SYNTHASE THIOESTERASE, MEDIUM CHAIN"/>
    <property type="match status" value="1"/>
</dbReference>
<dbReference type="PANTHER" id="PTHR11487">
    <property type="entry name" value="THIOESTERASE"/>
    <property type="match status" value="1"/>
</dbReference>
<dbReference type="InterPro" id="IPR001031">
    <property type="entry name" value="Thioesterase"/>
</dbReference>
<reference evidence="4" key="1">
    <citation type="journal article" date="2019" name="Int. J. Syst. Evol. Microbiol.">
        <title>The Global Catalogue of Microorganisms (GCM) 10K type strain sequencing project: providing services to taxonomists for standard genome sequencing and annotation.</title>
        <authorList>
            <consortium name="The Broad Institute Genomics Platform"/>
            <consortium name="The Broad Institute Genome Sequencing Center for Infectious Disease"/>
            <person name="Wu L."/>
            <person name="Ma J."/>
        </authorList>
    </citation>
    <scope>NUCLEOTIDE SEQUENCE [LARGE SCALE GENOMIC DNA]</scope>
    <source>
        <strain evidence="4">NBRC 102122</strain>
    </source>
</reference>
<dbReference type="SUPFAM" id="SSF53474">
    <property type="entry name" value="alpha/beta-Hydrolases"/>
    <property type="match status" value="1"/>
</dbReference>
<dbReference type="Proteomes" id="UP001156702">
    <property type="component" value="Unassembled WGS sequence"/>
</dbReference>
<name>A0ABQ5ZPZ9_9HYPH</name>
<comment type="caution">
    <text evidence="3">The sequence shown here is derived from an EMBL/GenBank/DDBJ whole genome shotgun (WGS) entry which is preliminary data.</text>
</comment>
<organism evidence="3 4">
    <name type="scientific">Shinella yambaruensis</name>
    <dbReference type="NCBI Taxonomy" id="415996"/>
    <lineage>
        <taxon>Bacteria</taxon>
        <taxon>Pseudomonadati</taxon>
        <taxon>Pseudomonadota</taxon>
        <taxon>Alphaproteobacteria</taxon>
        <taxon>Hyphomicrobiales</taxon>
        <taxon>Rhizobiaceae</taxon>
        <taxon>Shinella</taxon>
    </lineage>
</organism>
<dbReference type="Pfam" id="PF00975">
    <property type="entry name" value="Thioesterase"/>
    <property type="match status" value="1"/>
</dbReference>
<dbReference type="InterPro" id="IPR012223">
    <property type="entry name" value="TEII"/>
</dbReference>
<evidence type="ECO:0000313" key="4">
    <source>
        <dbReference type="Proteomes" id="UP001156702"/>
    </source>
</evidence>
<sequence>MTCLPFSDTKPLATVDLFCLTYAGGSTAVYRDWNRLFPDWISVRPVEYPGRGTRMGERLESDPARLADQLLAELRPHLARPYALFGHSLGAALGYRIALGLMERLPPLAFFPSGRHSPDCEDPAPKRAHLDDAGLLDEVRALNGSPREVLDNRELMALLLPIIRSDFRLSETIRAERDARPLACPLHVFGGTGDPEVPVEGIGRWRTVAAGDFSQTLIEGDHFFLHHASHVQTIADRIAAVLAPLAASPPAARRRA</sequence>
<dbReference type="InterPro" id="IPR029058">
    <property type="entry name" value="AB_hydrolase_fold"/>
</dbReference>
<proteinExistence type="inferred from homology"/>